<evidence type="ECO:0000313" key="1">
    <source>
        <dbReference type="EMBL" id="MBC1511185.1"/>
    </source>
</evidence>
<protein>
    <submittedName>
        <fullName evidence="1">Uncharacterized protein</fullName>
    </submittedName>
</protein>
<dbReference type="RefSeq" id="WP_185348389.1">
    <property type="nucleotide sequence ID" value="NZ_JAASTU010000021.1"/>
</dbReference>
<evidence type="ECO:0000313" key="2">
    <source>
        <dbReference type="Proteomes" id="UP000587800"/>
    </source>
</evidence>
<proteinExistence type="predicted"/>
<reference evidence="1 2" key="1">
    <citation type="submission" date="2020-03" db="EMBL/GenBank/DDBJ databases">
        <title>Soil Listeria distribution.</title>
        <authorList>
            <person name="Liao J."/>
            <person name="Wiedmann M."/>
        </authorList>
    </citation>
    <scope>NUCLEOTIDE SEQUENCE [LARGE SCALE GENOMIC DNA]</scope>
    <source>
        <strain evidence="1 2">FSL L7-1515</strain>
    </source>
</reference>
<dbReference type="EMBL" id="JAASUB010000025">
    <property type="protein sequence ID" value="MBC1511185.1"/>
    <property type="molecule type" value="Genomic_DNA"/>
</dbReference>
<sequence length="56" mass="6491">MNRINTVLHDNNDYVVGEEFGIAEDLLIGYMEVVNFQVIKANENHVVITYNGTYWD</sequence>
<keyword evidence="2" id="KW-1185">Reference proteome</keyword>
<gene>
    <name evidence="1" type="ORF">HCJ59_14995</name>
</gene>
<comment type="caution">
    <text evidence="1">The sequence shown here is derived from an EMBL/GenBank/DDBJ whole genome shotgun (WGS) entry which is preliminary data.</text>
</comment>
<organism evidence="1 2">
    <name type="scientific">Listeria immobilis</name>
    <dbReference type="NCBI Taxonomy" id="2713502"/>
    <lineage>
        <taxon>Bacteria</taxon>
        <taxon>Bacillati</taxon>
        <taxon>Bacillota</taxon>
        <taxon>Bacilli</taxon>
        <taxon>Bacillales</taxon>
        <taxon>Listeriaceae</taxon>
        <taxon>Listeria</taxon>
    </lineage>
</organism>
<name>A0ABR6T0C8_9LIST</name>
<dbReference type="Proteomes" id="UP000587800">
    <property type="component" value="Unassembled WGS sequence"/>
</dbReference>
<accession>A0ABR6T0C8</accession>